<reference evidence="3" key="2">
    <citation type="submission" date="2021-04" db="EMBL/GenBank/DDBJ databases">
        <authorList>
            <person name="Gilroy R."/>
        </authorList>
    </citation>
    <scope>NUCLEOTIDE SEQUENCE</scope>
    <source>
        <strain evidence="3">ChiBcec2-3848</strain>
    </source>
</reference>
<feature type="transmembrane region" description="Helical" evidence="1">
    <location>
        <begin position="284"/>
        <end position="301"/>
    </location>
</feature>
<feature type="transmembrane region" description="Helical" evidence="1">
    <location>
        <begin position="351"/>
        <end position="372"/>
    </location>
</feature>
<protein>
    <recommendedName>
        <fullName evidence="2">Glycosyltransferase RgtA/B/C/D-like domain-containing protein</fullName>
    </recommendedName>
</protein>
<dbReference type="AlphaFoldDB" id="A0A9D2PM37"/>
<dbReference type="EMBL" id="DWVZ01000021">
    <property type="protein sequence ID" value="HJC62345.1"/>
    <property type="molecule type" value="Genomic_DNA"/>
</dbReference>
<reference evidence="3" key="1">
    <citation type="journal article" date="2021" name="PeerJ">
        <title>Extensive microbial diversity within the chicken gut microbiome revealed by metagenomics and culture.</title>
        <authorList>
            <person name="Gilroy R."/>
            <person name="Ravi A."/>
            <person name="Getino M."/>
            <person name="Pursley I."/>
            <person name="Horton D.L."/>
            <person name="Alikhan N.F."/>
            <person name="Baker D."/>
            <person name="Gharbi K."/>
            <person name="Hall N."/>
            <person name="Watson M."/>
            <person name="Adriaenssens E.M."/>
            <person name="Foster-Nyarko E."/>
            <person name="Jarju S."/>
            <person name="Secka A."/>
            <person name="Antonio M."/>
            <person name="Oren A."/>
            <person name="Chaudhuri R.R."/>
            <person name="La Ragione R."/>
            <person name="Hildebrand F."/>
            <person name="Pallen M.J."/>
        </authorList>
    </citation>
    <scope>NUCLEOTIDE SEQUENCE</scope>
    <source>
        <strain evidence="3">ChiBcec2-3848</strain>
    </source>
</reference>
<keyword evidence="1" id="KW-1133">Transmembrane helix</keyword>
<evidence type="ECO:0000256" key="1">
    <source>
        <dbReference type="SAM" id="Phobius"/>
    </source>
</evidence>
<comment type="caution">
    <text evidence="3">The sequence shown here is derived from an EMBL/GenBank/DDBJ whole genome shotgun (WGS) entry which is preliminary data.</text>
</comment>
<accession>A0A9D2PM37</accession>
<feature type="transmembrane region" description="Helical" evidence="1">
    <location>
        <begin position="416"/>
        <end position="436"/>
    </location>
</feature>
<feature type="transmembrane region" description="Helical" evidence="1">
    <location>
        <begin position="86"/>
        <end position="105"/>
    </location>
</feature>
<feature type="transmembrane region" description="Helical" evidence="1">
    <location>
        <begin position="189"/>
        <end position="207"/>
    </location>
</feature>
<feature type="domain" description="Glycosyltransferase RgtA/B/C/D-like" evidence="2">
    <location>
        <begin position="141"/>
        <end position="301"/>
    </location>
</feature>
<dbReference type="InterPro" id="IPR038731">
    <property type="entry name" value="RgtA/B/C-like"/>
</dbReference>
<feature type="transmembrane region" description="Helical" evidence="1">
    <location>
        <begin position="55"/>
        <end position="74"/>
    </location>
</feature>
<dbReference type="Pfam" id="PF13231">
    <property type="entry name" value="PMT_2"/>
    <property type="match status" value="1"/>
</dbReference>
<evidence type="ECO:0000313" key="3">
    <source>
        <dbReference type="EMBL" id="HJC62345.1"/>
    </source>
</evidence>
<feature type="transmembrane region" description="Helical" evidence="1">
    <location>
        <begin position="30"/>
        <end position="48"/>
    </location>
</feature>
<keyword evidence="1" id="KW-0812">Transmembrane</keyword>
<proteinExistence type="predicted"/>
<dbReference type="Proteomes" id="UP000823886">
    <property type="component" value="Unassembled WGS sequence"/>
</dbReference>
<gene>
    <name evidence="3" type="ORF">H9753_01820</name>
</gene>
<evidence type="ECO:0000313" key="4">
    <source>
        <dbReference type="Proteomes" id="UP000823886"/>
    </source>
</evidence>
<feature type="transmembrane region" description="Helical" evidence="1">
    <location>
        <begin position="379"/>
        <end position="404"/>
    </location>
</feature>
<feature type="transmembrane region" description="Helical" evidence="1">
    <location>
        <begin position="243"/>
        <end position="272"/>
    </location>
</feature>
<feature type="transmembrane region" description="Helical" evidence="1">
    <location>
        <begin position="468"/>
        <end position="488"/>
    </location>
</feature>
<sequence>MMVLNALLLMASLTGCCLFARIKTGIQKEFIPLTVFSVLSLLLYAGGLTGQLLPAAFLLYAGGLFLFFYCLFQIRKGRFSLGKPGMFEICFLSIAAFFLFLSLLLKLQHYDNFSHWAVIVKYMLTADQFPSAGDTLIAFKDYPPGISVFLYFICRFLGNDQGIMLVGQNLLLLSGFLAIFGIVREKRRFLVYTFLAMGCAMLSYLNLTIRINNLLVDFHLPIFALAAIAAADSHRNNLKKTAWILVPVLGFLTIMKNTGIFFAAFPILYLIFLQIRQRRLGKSMGYLILILLFSVLPYLLWSHHVDTDLEGIDRKFSAESETEEYAPADPSLHQEITADFVKAAADLSNRAAIVFFLCHLLVLPLVLWCLLVKKRRLKLLACLLSLDLVVFLYYAGILYLYLYRMPAGEAVVLAGFERYACSILVFFAGGLVLAGAKDIEDSFFVKQVQGDTMRAFSSPDSKHRYQKAVLVTSILLFSFLYSEITGLAEIRRQYAGTIAGQAEALVGDHWTDSREESPESYLVIAPDTDDIVSSYELSYVMKYFLYSSKVKTILPAPAEELAGQLADYGTVIFFHEPDVSADHRLAAAVSQKKIWDSKELHEFLQSG</sequence>
<keyword evidence="1" id="KW-0472">Membrane</keyword>
<evidence type="ECO:0000259" key="2">
    <source>
        <dbReference type="Pfam" id="PF13231"/>
    </source>
</evidence>
<organism evidence="3 4">
    <name type="scientific">Candidatus Blautia merdavium</name>
    <dbReference type="NCBI Taxonomy" id="2838494"/>
    <lineage>
        <taxon>Bacteria</taxon>
        <taxon>Bacillati</taxon>
        <taxon>Bacillota</taxon>
        <taxon>Clostridia</taxon>
        <taxon>Lachnospirales</taxon>
        <taxon>Lachnospiraceae</taxon>
        <taxon>Blautia</taxon>
    </lineage>
</organism>
<name>A0A9D2PM37_9FIRM</name>
<feature type="transmembrane region" description="Helical" evidence="1">
    <location>
        <begin position="163"/>
        <end position="183"/>
    </location>
</feature>